<dbReference type="Pfam" id="PF22544">
    <property type="entry name" value="HYDIN_VesB_CFA65-like_Ig"/>
    <property type="match status" value="1"/>
</dbReference>
<dbReference type="GO" id="GO:0005929">
    <property type="term" value="C:cilium"/>
    <property type="evidence" value="ECO:0007669"/>
    <property type="project" value="UniProtKB-SubCell"/>
</dbReference>
<dbReference type="Gene3D" id="2.60.40.10">
    <property type="entry name" value="Immunoglobulins"/>
    <property type="match status" value="3"/>
</dbReference>
<feature type="domain" description="HYDIN/VesB/CFA65-like Ig-like" evidence="6">
    <location>
        <begin position="147"/>
        <end position="223"/>
    </location>
</feature>
<dbReference type="EMBL" id="VSSQ01000232">
    <property type="protein sequence ID" value="MPL87037.1"/>
    <property type="molecule type" value="Genomic_DNA"/>
</dbReference>
<gene>
    <name evidence="7" type="ORF">SDC9_33029</name>
</gene>
<keyword evidence="5" id="KW-0966">Cell projection</keyword>
<sequence length="364" mass="39619">MRVIRIFSPFVILVLLLFTLTSAAQNNINGIIEFNKQVHDFGDITLSSGKHTYSFTFRNVSKIPIVIQTVISSCGCTTPVWTRNPVKPGESGKIEVTFLNDQGPYPFDKALTVYVSGVNRPIILRIKGVVHEKAKSLSQLFPYKIGELSFRGSFADIGQIAQGDTKRESITVANTGGRPLRIGFTNLPDGLRMSANPAILGPGKKGEINIELDTKAEKRWGSVNLSGELVLDGNSISSPKFEVRARILDNFSSLTDEEVDQAPLPMTDNNVYAYGSVKPGTKIQHTFEIRNLGRKPLTLYKYESNFEGVSVTHPSTIAPGASGKAVVVAITGSETGDKLYQITFITNSPGRPAFSLLLSGAVIR</sequence>
<dbReference type="PANTHER" id="PTHR37833">
    <property type="entry name" value="LIPOPROTEIN-RELATED"/>
    <property type="match status" value="1"/>
</dbReference>
<comment type="subcellular location">
    <subcellularLocation>
        <location evidence="1">Cell projection</location>
        <location evidence="1">Cilium</location>
    </subcellularLocation>
    <subcellularLocation>
        <location evidence="2">Cytoplasm</location>
    </subcellularLocation>
</comment>
<evidence type="ECO:0000313" key="7">
    <source>
        <dbReference type="EMBL" id="MPL87037.1"/>
    </source>
</evidence>
<dbReference type="InterPro" id="IPR011467">
    <property type="entry name" value="DUF1573"/>
</dbReference>
<proteinExistence type="predicted"/>
<evidence type="ECO:0000259" key="6">
    <source>
        <dbReference type="Pfam" id="PF22544"/>
    </source>
</evidence>
<evidence type="ECO:0000256" key="4">
    <source>
        <dbReference type="ARBA" id="ARBA00023069"/>
    </source>
</evidence>
<accession>A0A644V763</accession>
<dbReference type="AlphaFoldDB" id="A0A644V763"/>
<reference evidence="7" key="1">
    <citation type="submission" date="2019-08" db="EMBL/GenBank/DDBJ databases">
        <authorList>
            <person name="Kucharzyk K."/>
            <person name="Murdoch R.W."/>
            <person name="Higgins S."/>
            <person name="Loffler F."/>
        </authorList>
    </citation>
    <scope>NUCLEOTIDE SEQUENCE</scope>
</reference>
<dbReference type="Pfam" id="PF07610">
    <property type="entry name" value="DUF1573"/>
    <property type="match status" value="2"/>
</dbReference>
<dbReference type="InterPro" id="IPR053879">
    <property type="entry name" value="HYDIN_VesB_CFA65-like_Ig"/>
</dbReference>
<evidence type="ECO:0000256" key="1">
    <source>
        <dbReference type="ARBA" id="ARBA00004138"/>
    </source>
</evidence>
<keyword evidence="4" id="KW-0969">Cilium</keyword>
<comment type="caution">
    <text evidence="7">The sequence shown here is derived from an EMBL/GenBank/DDBJ whole genome shotgun (WGS) entry which is preliminary data.</text>
</comment>
<evidence type="ECO:0000256" key="3">
    <source>
        <dbReference type="ARBA" id="ARBA00022490"/>
    </source>
</evidence>
<protein>
    <recommendedName>
        <fullName evidence="6">HYDIN/VesB/CFA65-like Ig-like domain-containing protein</fullName>
    </recommendedName>
</protein>
<evidence type="ECO:0000256" key="5">
    <source>
        <dbReference type="ARBA" id="ARBA00023273"/>
    </source>
</evidence>
<keyword evidence="3" id="KW-0963">Cytoplasm</keyword>
<name>A0A644V763_9ZZZZ</name>
<dbReference type="InterPro" id="IPR013783">
    <property type="entry name" value="Ig-like_fold"/>
</dbReference>
<evidence type="ECO:0000256" key="2">
    <source>
        <dbReference type="ARBA" id="ARBA00004496"/>
    </source>
</evidence>
<dbReference type="GO" id="GO:0005737">
    <property type="term" value="C:cytoplasm"/>
    <property type="evidence" value="ECO:0007669"/>
    <property type="project" value="UniProtKB-SubCell"/>
</dbReference>
<organism evidence="7">
    <name type="scientific">bioreactor metagenome</name>
    <dbReference type="NCBI Taxonomy" id="1076179"/>
    <lineage>
        <taxon>unclassified sequences</taxon>
        <taxon>metagenomes</taxon>
        <taxon>ecological metagenomes</taxon>
    </lineage>
</organism>
<dbReference type="PANTHER" id="PTHR37833:SF1">
    <property type="entry name" value="SIGNAL PEPTIDE PROTEIN"/>
    <property type="match status" value="1"/>
</dbReference>